<proteinExistence type="predicted"/>
<evidence type="ECO:0000313" key="3">
    <source>
        <dbReference type="Proteomes" id="UP000068250"/>
    </source>
</evidence>
<reference evidence="3" key="1">
    <citation type="submission" date="2014-09" db="EMBL/GenBank/DDBJ databases">
        <authorList>
            <person name="Illeghems K.G."/>
        </authorList>
    </citation>
    <scope>NUCLEOTIDE SEQUENCE [LARGE SCALE GENOMIC DNA]</scope>
    <source>
        <strain evidence="3">LMG 23848T</strain>
    </source>
</reference>
<dbReference type="Gene3D" id="3.40.50.300">
    <property type="entry name" value="P-loop containing nucleotide triphosphate hydrolases"/>
    <property type="match status" value="1"/>
</dbReference>
<dbReference type="AlphaFoldDB" id="A0A0U5BII2"/>
<dbReference type="OrthoDB" id="7277945at2"/>
<keyword evidence="1" id="KW-0547">Nucleotide-binding</keyword>
<protein>
    <submittedName>
        <fullName evidence="1">ABC transporter ATP-binding protein</fullName>
    </submittedName>
</protein>
<keyword evidence="1" id="KW-0067">ATP-binding</keyword>
<sequence length="233" mass="25434">MDAYTSGPLLELNKAIPSFDESGLPPVPFSMKVMPGDCMVVEARDVGHATMFADLCSGLVPLDDGAVRFMGLDWTELGDRELNALRGRIGRVTHRASWPEFVPIHLAIVLQQLHHTTRPIDALVQDAANLAEEFGLPGLPTQNPSFLSEDDLLRVSCVRAFLGQPHLLLLEDPLEGGPAELSSSFLAAITEARDRGAGVIWLVRNNAVWQEYRQGVTATWRLADDGLVAVRMG</sequence>
<dbReference type="PATRIC" id="fig|431306.5.peg.1365"/>
<gene>
    <name evidence="1" type="primary">aatB</name>
    <name evidence="1" type="ORF">AGA_1340</name>
    <name evidence="2" type="ORF">GOB80_02210</name>
</gene>
<evidence type="ECO:0000313" key="2">
    <source>
        <dbReference type="EMBL" id="NHO38509.1"/>
    </source>
</evidence>
<dbReference type="EMBL" id="WOTE01000001">
    <property type="protein sequence ID" value="NHO38509.1"/>
    <property type="molecule type" value="Genomic_DNA"/>
</dbReference>
<dbReference type="EMBL" id="LN609302">
    <property type="protein sequence ID" value="CEF55302.1"/>
    <property type="molecule type" value="Genomic_DNA"/>
</dbReference>
<organism evidence="1 3">
    <name type="scientific">Acetobacter ghanensis</name>
    <dbReference type="NCBI Taxonomy" id="431306"/>
    <lineage>
        <taxon>Bacteria</taxon>
        <taxon>Pseudomonadati</taxon>
        <taxon>Pseudomonadota</taxon>
        <taxon>Alphaproteobacteria</taxon>
        <taxon>Acetobacterales</taxon>
        <taxon>Acetobacteraceae</taxon>
        <taxon>Acetobacter</taxon>
    </lineage>
</organism>
<dbReference type="GO" id="GO:0005524">
    <property type="term" value="F:ATP binding"/>
    <property type="evidence" value="ECO:0007669"/>
    <property type="project" value="UniProtKB-KW"/>
</dbReference>
<dbReference type="SUPFAM" id="SSF52540">
    <property type="entry name" value="P-loop containing nucleoside triphosphate hydrolases"/>
    <property type="match status" value="1"/>
</dbReference>
<reference evidence="1" key="2">
    <citation type="submission" date="2014-09" db="EMBL/GenBank/DDBJ databases">
        <authorList>
            <person name="Magalhaes I.L.F."/>
            <person name="Oliveira U."/>
            <person name="Santos F.R."/>
            <person name="Vidigal T.H.D.A."/>
            <person name="Brescovit A.D."/>
            <person name="Santos A.J."/>
        </authorList>
    </citation>
    <scope>NUCLEOTIDE SEQUENCE</scope>
    <source>
        <strain evidence="1">LMG 23848T</strain>
    </source>
</reference>
<dbReference type="STRING" id="431306.AGA_1340"/>
<dbReference type="Proteomes" id="UP000068250">
    <property type="component" value="Chromosome I"/>
</dbReference>
<evidence type="ECO:0000313" key="4">
    <source>
        <dbReference type="Proteomes" id="UP000657200"/>
    </source>
</evidence>
<evidence type="ECO:0000313" key="1">
    <source>
        <dbReference type="EMBL" id="CEF55302.1"/>
    </source>
</evidence>
<dbReference type="Proteomes" id="UP000657200">
    <property type="component" value="Unassembled WGS sequence"/>
</dbReference>
<accession>A0A0U5BII2</accession>
<name>A0A0U5BII2_9PROT</name>
<dbReference type="InterPro" id="IPR027417">
    <property type="entry name" value="P-loop_NTPase"/>
</dbReference>
<reference evidence="2 4" key="3">
    <citation type="journal article" date="2020" name="Int. J. Syst. Evol. Microbiol.">
        <title>Novel acetic acid bacteria from cider fermentations: Acetobacter conturbans sp. nov. and Acetobacter fallax sp. nov.</title>
        <authorList>
            <person name="Sombolestani A.S."/>
            <person name="Cleenwerck I."/>
            <person name="Cnockaert M."/>
            <person name="Borremans W."/>
            <person name="Wieme A.D."/>
            <person name="De Vuyst L."/>
            <person name="Vandamme P."/>
        </authorList>
    </citation>
    <scope>NUCLEOTIDE SEQUENCE [LARGE SCALE GENOMIC DNA]</scope>
    <source>
        <strain evidence="2 4">LMG 23848</strain>
    </source>
</reference>
<keyword evidence="4" id="KW-1185">Reference proteome</keyword>
<dbReference type="RefSeq" id="WP_059023504.1">
    <property type="nucleotide sequence ID" value="NZ_JBNZCO010000001.1"/>
</dbReference>